<sequence length="94" mass="9818">MAKVSSNVEGARQAVALILEVDIDVSWQSASLGSSNVVSMKDGMSVATGFQQRIDEFAKSVVKQAESLVGLAVAIETRDQNDAVCLAGSLDVGF</sequence>
<dbReference type="EMBL" id="CP049934">
    <property type="protein sequence ID" value="QIM16225.1"/>
    <property type="molecule type" value="Genomic_DNA"/>
</dbReference>
<dbReference type="KEGG" id="lins:G7067_06985"/>
<name>A0A6G8FIM8_9MICO</name>
<dbReference type="RefSeq" id="WP_166323033.1">
    <property type="nucleotide sequence ID" value="NZ_CP049934.1"/>
</dbReference>
<dbReference type="AlphaFoldDB" id="A0A6G8FIM8"/>
<evidence type="ECO:0000313" key="1">
    <source>
        <dbReference type="EMBL" id="QIM16225.1"/>
    </source>
</evidence>
<keyword evidence="2" id="KW-1185">Reference proteome</keyword>
<protein>
    <submittedName>
        <fullName evidence="1">Uncharacterized protein</fullName>
    </submittedName>
</protein>
<gene>
    <name evidence="1" type="ORF">G7067_06985</name>
</gene>
<evidence type="ECO:0000313" key="2">
    <source>
        <dbReference type="Proteomes" id="UP000501387"/>
    </source>
</evidence>
<organism evidence="1 2">
    <name type="scientific">Leucobacter insecticola</name>
    <dbReference type="NCBI Taxonomy" id="2714934"/>
    <lineage>
        <taxon>Bacteria</taxon>
        <taxon>Bacillati</taxon>
        <taxon>Actinomycetota</taxon>
        <taxon>Actinomycetes</taxon>
        <taxon>Micrococcales</taxon>
        <taxon>Microbacteriaceae</taxon>
        <taxon>Leucobacter</taxon>
    </lineage>
</organism>
<reference evidence="1 2" key="1">
    <citation type="submission" date="2020-03" db="EMBL/GenBank/DDBJ databases">
        <title>Leucobacter sp. nov., isolated from beetles.</title>
        <authorList>
            <person name="Hyun D.-W."/>
            <person name="Bae J.-W."/>
        </authorList>
    </citation>
    <scope>NUCLEOTIDE SEQUENCE [LARGE SCALE GENOMIC DNA]</scope>
    <source>
        <strain evidence="1 2">HDW9B</strain>
    </source>
</reference>
<dbReference type="Proteomes" id="UP000501387">
    <property type="component" value="Chromosome"/>
</dbReference>
<accession>A0A6G8FIM8</accession>
<proteinExistence type="predicted"/>